<dbReference type="PANTHER" id="PTHR43737:SF1">
    <property type="entry name" value="DUF1501 DOMAIN-CONTAINING PROTEIN"/>
    <property type="match status" value="1"/>
</dbReference>
<dbReference type="Proteomes" id="UP000649617">
    <property type="component" value="Unassembled WGS sequence"/>
</dbReference>
<keyword evidence="2" id="KW-1185">Reference proteome</keyword>
<sequence length="116" mass="13044">EKQLENAELSTDYEISGYKPLRQQFKKAATLIAARVERQAERDFFFVEDGGWDHHKGVENGLNGKFEDLNEALEEFIAELKAQNVYDSVVIATHSDFARTLTPNSNAGTDHGWSGI</sequence>
<proteinExistence type="predicted"/>
<organism evidence="1 2">
    <name type="scientific">Symbiodinium pilosum</name>
    <name type="common">Dinoflagellate</name>
    <dbReference type="NCBI Taxonomy" id="2952"/>
    <lineage>
        <taxon>Eukaryota</taxon>
        <taxon>Sar</taxon>
        <taxon>Alveolata</taxon>
        <taxon>Dinophyceae</taxon>
        <taxon>Suessiales</taxon>
        <taxon>Symbiodiniaceae</taxon>
        <taxon>Symbiodinium</taxon>
    </lineage>
</organism>
<gene>
    <name evidence="1" type="primary">TY5A</name>
    <name evidence="1" type="ORF">SPIL2461_LOCUS1077</name>
</gene>
<protein>
    <submittedName>
        <fullName evidence="1">TY5A protein</fullName>
    </submittedName>
</protein>
<evidence type="ECO:0000313" key="1">
    <source>
        <dbReference type="EMBL" id="CAE7181114.1"/>
    </source>
</evidence>
<name>A0A812IWR6_SYMPI</name>
<dbReference type="PANTHER" id="PTHR43737">
    <property type="entry name" value="BLL7424 PROTEIN"/>
    <property type="match status" value="1"/>
</dbReference>
<reference evidence="1" key="1">
    <citation type="submission" date="2021-02" db="EMBL/GenBank/DDBJ databases">
        <authorList>
            <person name="Dougan E. K."/>
            <person name="Rhodes N."/>
            <person name="Thang M."/>
            <person name="Chan C."/>
        </authorList>
    </citation>
    <scope>NUCLEOTIDE SEQUENCE</scope>
</reference>
<dbReference type="Pfam" id="PF07394">
    <property type="entry name" value="DUF1501"/>
    <property type="match status" value="1"/>
</dbReference>
<dbReference type="InterPro" id="IPR010869">
    <property type="entry name" value="DUF1501"/>
</dbReference>
<dbReference type="AlphaFoldDB" id="A0A812IWR6"/>
<feature type="non-terminal residue" evidence="1">
    <location>
        <position position="1"/>
    </location>
</feature>
<accession>A0A812IWR6</accession>
<dbReference type="OrthoDB" id="411021at2759"/>
<dbReference type="EMBL" id="CAJNIZ010001022">
    <property type="protein sequence ID" value="CAE7181114.1"/>
    <property type="molecule type" value="Genomic_DNA"/>
</dbReference>
<evidence type="ECO:0000313" key="2">
    <source>
        <dbReference type="Proteomes" id="UP000649617"/>
    </source>
</evidence>
<comment type="caution">
    <text evidence="1">The sequence shown here is derived from an EMBL/GenBank/DDBJ whole genome shotgun (WGS) entry which is preliminary data.</text>
</comment>
<feature type="non-terminal residue" evidence="1">
    <location>
        <position position="116"/>
    </location>
</feature>